<dbReference type="InterPro" id="IPR029052">
    <property type="entry name" value="Metallo-depent_PP-like"/>
</dbReference>
<dbReference type="Gene3D" id="3.60.21.10">
    <property type="match status" value="1"/>
</dbReference>
<name>A0A2V3ZPH9_9GAMM</name>
<reference evidence="3" key="1">
    <citation type="submission" date="2018-05" db="EMBL/GenBank/DDBJ databases">
        <authorList>
            <person name="Lu D."/>
        </authorList>
    </citation>
    <scope>NUCLEOTIDE SEQUENCE [LARGE SCALE GENOMIC DNA]</scope>
    <source>
        <strain evidence="3">F01</strain>
    </source>
</reference>
<dbReference type="PANTHER" id="PTHR12905:SF0">
    <property type="entry name" value="CALCINEURIN-LIKE PHOSPHOESTERASE DOMAIN-CONTAINING PROTEIN"/>
    <property type="match status" value="1"/>
</dbReference>
<dbReference type="InterPro" id="IPR004843">
    <property type="entry name" value="Calcineurin-like_PHP"/>
</dbReference>
<evidence type="ECO:0000259" key="1">
    <source>
        <dbReference type="Pfam" id="PF00149"/>
    </source>
</evidence>
<dbReference type="InterPro" id="IPR051693">
    <property type="entry name" value="UPF0046_metallophosphoest"/>
</dbReference>
<proteinExistence type="predicted"/>
<comment type="caution">
    <text evidence="2">The sequence shown here is derived from an EMBL/GenBank/DDBJ whole genome shotgun (WGS) entry which is preliminary data.</text>
</comment>
<sequence>MRIVCISDTHGKHEDIKHIPDGDLLIHAGDSLGIGGIFDLEDLNVWLGTLPHEHKILIAGNHDWCFQTRSERARATVTNATYLEDSGITIGGFYFWGSPWTPRFRDWAFNLDRGEPLRTQWQRIPLNTDVLVTHGPPAGIRDTVVTPIVVVQ</sequence>
<dbReference type="SUPFAM" id="SSF56300">
    <property type="entry name" value="Metallo-dependent phosphatases"/>
    <property type="match status" value="1"/>
</dbReference>
<evidence type="ECO:0000313" key="2">
    <source>
        <dbReference type="EMBL" id="PXX93229.1"/>
    </source>
</evidence>
<dbReference type="EMBL" id="QFWX01000001">
    <property type="protein sequence ID" value="PXX93229.1"/>
    <property type="molecule type" value="Genomic_DNA"/>
</dbReference>
<accession>A0A2V3ZPH9</accession>
<reference evidence="2 3" key="2">
    <citation type="submission" date="2018-06" db="EMBL/GenBank/DDBJ databases">
        <title>Marinobactersediminissp. nov, a moderately halophilic bacterium isolated from marine solar saltern.</title>
        <authorList>
            <person name="Zhang Y."/>
        </authorList>
    </citation>
    <scope>NUCLEOTIDE SEQUENCE [LARGE SCALE GENOMIC DNA]</scope>
    <source>
        <strain evidence="2 3">F01</strain>
    </source>
</reference>
<dbReference type="Proteomes" id="UP000253987">
    <property type="component" value="Unassembled WGS sequence"/>
</dbReference>
<dbReference type="PANTHER" id="PTHR12905">
    <property type="entry name" value="METALLOPHOSPHOESTERASE"/>
    <property type="match status" value="1"/>
</dbReference>
<keyword evidence="3" id="KW-1185">Reference proteome</keyword>
<dbReference type="AlphaFoldDB" id="A0A2V3ZPH9"/>
<dbReference type="GO" id="GO:0016787">
    <property type="term" value="F:hydrolase activity"/>
    <property type="evidence" value="ECO:0007669"/>
    <property type="project" value="InterPro"/>
</dbReference>
<dbReference type="Pfam" id="PF00149">
    <property type="entry name" value="Metallophos"/>
    <property type="match status" value="1"/>
</dbReference>
<feature type="domain" description="Calcineurin-like phosphoesterase" evidence="1">
    <location>
        <begin position="1"/>
        <end position="139"/>
    </location>
</feature>
<organism evidence="2 3">
    <name type="scientific">Marinobacter vulgaris</name>
    <dbReference type="NCBI Taxonomy" id="1928331"/>
    <lineage>
        <taxon>Bacteria</taxon>
        <taxon>Pseudomonadati</taxon>
        <taxon>Pseudomonadota</taxon>
        <taxon>Gammaproteobacteria</taxon>
        <taxon>Pseudomonadales</taxon>
        <taxon>Marinobacteraceae</taxon>
        <taxon>Marinobacter</taxon>
    </lineage>
</organism>
<protein>
    <recommendedName>
        <fullName evidence="1">Calcineurin-like phosphoesterase domain-containing protein</fullName>
    </recommendedName>
</protein>
<dbReference type="OrthoDB" id="332939at2"/>
<gene>
    <name evidence="2" type="ORF">DIT71_00005</name>
</gene>
<dbReference type="RefSeq" id="WP_114611160.1">
    <property type="nucleotide sequence ID" value="NZ_QFWX01000001.1"/>
</dbReference>
<evidence type="ECO:0000313" key="3">
    <source>
        <dbReference type="Proteomes" id="UP000253987"/>
    </source>
</evidence>